<reference evidence="2" key="1">
    <citation type="submission" date="2022-05" db="EMBL/GenBank/DDBJ databases">
        <authorList>
            <person name="Okamura Y."/>
        </authorList>
    </citation>
    <scope>NUCLEOTIDE SEQUENCE</scope>
</reference>
<dbReference type="Proteomes" id="UP001152562">
    <property type="component" value="Unassembled WGS sequence"/>
</dbReference>
<name>A0A9P0XFZ4_PIEBR</name>
<keyword evidence="1" id="KW-0732">Signal</keyword>
<feature type="chain" id="PRO_5040228888" evidence="1">
    <location>
        <begin position="17"/>
        <end position="77"/>
    </location>
</feature>
<dbReference type="EMBL" id="CALOZG010000085">
    <property type="protein sequence ID" value="CAH4037285.1"/>
    <property type="molecule type" value="Genomic_DNA"/>
</dbReference>
<protein>
    <submittedName>
        <fullName evidence="2">Uncharacterized protein</fullName>
    </submittedName>
</protein>
<organism evidence="2 3">
    <name type="scientific">Pieris brassicae</name>
    <name type="common">White butterfly</name>
    <name type="synonym">Large white butterfly</name>
    <dbReference type="NCBI Taxonomy" id="7116"/>
    <lineage>
        <taxon>Eukaryota</taxon>
        <taxon>Metazoa</taxon>
        <taxon>Ecdysozoa</taxon>
        <taxon>Arthropoda</taxon>
        <taxon>Hexapoda</taxon>
        <taxon>Insecta</taxon>
        <taxon>Pterygota</taxon>
        <taxon>Neoptera</taxon>
        <taxon>Endopterygota</taxon>
        <taxon>Lepidoptera</taxon>
        <taxon>Glossata</taxon>
        <taxon>Ditrysia</taxon>
        <taxon>Papilionoidea</taxon>
        <taxon>Pieridae</taxon>
        <taxon>Pierinae</taxon>
        <taxon>Pieris</taxon>
    </lineage>
</organism>
<accession>A0A9P0XFZ4</accession>
<evidence type="ECO:0000313" key="3">
    <source>
        <dbReference type="Proteomes" id="UP001152562"/>
    </source>
</evidence>
<gene>
    <name evidence="2" type="ORF">PIBRA_LOCUS12988</name>
</gene>
<sequence length="77" mass="9205">MKYTFCVLMIVVLVEGRYFHPSVYSQTKSEELPMDIYRNMKANRFVPINNVMFFKIYDPCMNGLKRDVVGICREVWE</sequence>
<evidence type="ECO:0000256" key="1">
    <source>
        <dbReference type="SAM" id="SignalP"/>
    </source>
</evidence>
<feature type="signal peptide" evidence="1">
    <location>
        <begin position="1"/>
        <end position="16"/>
    </location>
</feature>
<proteinExistence type="predicted"/>
<comment type="caution">
    <text evidence="2">The sequence shown here is derived from an EMBL/GenBank/DDBJ whole genome shotgun (WGS) entry which is preliminary data.</text>
</comment>
<dbReference type="AlphaFoldDB" id="A0A9P0XFZ4"/>
<keyword evidence="3" id="KW-1185">Reference proteome</keyword>
<evidence type="ECO:0000313" key="2">
    <source>
        <dbReference type="EMBL" id="CAH4037285.1"/>
    </source>
</evidence>